<dbReference type="PROSITE" id="PS51155">
    <property type="entry name" value="CHIT_BIND_RR_2"/>
    <property type="match status" value="1"/>
</dbReference>
<proteinExistence type="predicted"/>
<dbReference type="AlphaFoldDB" id="A0A7R9G2J9"/>
<dbReference type="PANTHER" id="PTHR10380">
    <property type="entry name" value="CUTICLE PROTEIN"/>
    <property type="match status" value="1"/>
</dbReference>
<dbReference type="GO" id="GO:0008010">
    <property type="term" value="F:structural constituent of chitin-based larval cuticle"/>
    <property type="evidence" value="ECO:0007669"/>
    <property type="project" value="TreeGrafter"/>
</dbReference>
<feature type="region of interest" description="Disordered" evidence="2">
    <location>
        <begin position="401"/>
        <end position="420"/>
    </location>
</feature>
<dbReference type="GO" id="GO:0062129">
    <property type="term" value="C:chitin-based extracellular matrix"/>
    <property type="evidence" value="ECO:0007669"/>
    <property type="project" value="TreeGrafter"/>
</dbReference>
<feature type="compositionally biased region" description="Low complexity" evidence="2">
    <location>
        <begin position="37"/>
        <end position="70"/>
    </location>
</feature>
<evidence type="ECO:0000256" key="2">
    <source>
        <dbReference type="SAM" id="MobiDB-lite"/>
    </source>
</evidence>
<keyword evidence="3" id="KW-0732">Signal</keyword>
<sequence length="442" mass="48369">MELYFSGTRVELSCVFLIVTVTPFLVQAQYNQGQYDQGQYNPNQYNQGQYNPGQYQGQPSGQYSGGAPPQAADQPITATNYRTEDGQQRSESVDGQGNVRGQYSYVDPAGKTITVKYTAGKDGFQVEGDHLPKSPYSSPSIILSHSTTRSNNTSSLSSSTTPSPSTTLSHSTTPSPNTTRSHSTTHSKDSNNSPSTDLELLLKEEGVDWQSTKVLMEEKPPPVHPTKIRTSISPSSAIELNTTSAFANYVTEAGKSTISTPDQDSNLNLPVIGCQACCENSALDHTATEAGLRGGRSIISVGERFYGPLVKSKHGLGMFVGPSWVYPICCKHLDKSIGGIKYLVLEGLRKLQEVVLETRYIKVSQWVWWLRRGSECFGNISRRVNSILDLLRPCTRTMSSSAQSNVLTGPTSATPRLSMPPRGLRFKTRDLQPKVTREKVTI</sequence>
<dbReference type="InterPro" id="IPR000618">
    <property type="entry name" value="Insect_cuticle"/>
</dbReference>
<evidence type="ECO:0000256" key="1">
    <source>
        <dbReference type="PROSITE-ProRule" id="PRU00497"/>
    </source>
</evidence>
<feature type="compositionally biased region" description="Polar residues" evidence="2">
    <location>
        <begin position="401"/>
        <end position="415"/>
    </location>
</feature>
<accession>A0A7R9G2J9</accession>
<reference evidence="4" key="1">
    <citation type="submission" date="2020-11" db="EMBL/GenBank/DDBJ databases">
        <authorList>
            <person name="Tran Van P."/>
        </authorList>
    </citation>
    <scope>NUCLEOTIDE SEQUENCE</scope>
</reference>
<feature type="compositionally biased region" description="Basic and acidic residues" evidence="2">
    <location>
        <begin position="82"/>
        <end position="92"/>
    </location>
</feature>
<feature type="region of interest" description="Disordered" evidence="2">
    <location>
        <begin position="37"/>
        <end position="104"/>
    </location>
</feature>
<name>A0A7R9G2J9_TIMSH</name>
<dbReference type="InterPro" id="IPR050468">
    <property type="entry name" value="Cuticle_Struct_Prot"/>
</dbReference>
<evidence type="ECO:0000256" key="3">
    <source>
        <dbReference type="SAM" id="SignalP"/>
    </source>
</evidence>
<keyword evidence="1" id="KW-0193">Cuticle</keyword>
<dbReference type="EMBL" id="OC004499">
    <property type="protein sequence ID" value="CAD7264545.1"/>
    <property type="molecule type" value="Genomic_DNA"/>
</dbReference>
<feature type="region of interest" description="Disordered" evidence="2">
    <location>
        <begin position="126"/>
        <end position="196"/>
    </location>
</feature>
<feature type="compositionally biased region" description="Low complexity" evidence="2">
    <location>
        <begin position="143"/>
        <end position="184"/>
    </location>
</feature>
<gene>
    <name evidence="4" type="ORF">TSIB3V08_LOCUS8595</name>
</gene>
<protein>
    <submittedName>
        <fullName evidence="4">Uncharacterized protein</fullName>
    </submittedName>
</protein>
<feature type="signal peptide" evidence="3">
    <location>
        <begin position="1"/>
        <end position="28"/>
    </location>
</feature>
<feature type="chain" id="PRO_5031245855" evidence="3">
    <location>
        <begin position="29"/>
        <end position="442"/>
    </location>
</feature>
<organism evidence="4">
    <name type="scientific">Timema shepardi</name>
    <name type="common">Walking stick</name>
    <dbReference type="NCBI Taxonomy" id="629360"/>
    <lineage>
        <taxon>Eukaryota</taxon>
        <taxon>Metazoa</taxon>
        <taxon>Ecdysozoa</taxon>
        <taxon>Arthropoda</taxon>
        <taxon>Hexapoda</taxon>
        <taxon>Insecta</taxon>
        <taxon>Pterygota</taxon>
        <taxon>Neoptera</taxon>
        <taxon>Polyneoptera</taxon>
        <taxon>Phasmatodea</taxon>
        <taxon>Timematodea</taxon>
        <taxon>Timematoidea</taxon>
        <taxon>Timematidae</taxon>
        <taxon>Timema</taxon>
    </lineage>
</organism>
<evidence type="ECO:0000313" key="4">
    <source>
        <dbReference type="EMBL" id="CAD7264545.1"/>
    </source>
</evidence>
<dbReference type="Pfam" id="PF00379">
    <property type="entry name" value="Chitin_bind_4"/>
    <property type="match status" value="1"/>
</dbReference>